<reference evidence="1" key="1">
    <citation type="submission" date="2021-06" db="EMBL/GenBank/DDBJ databases">
        <authorList>
            <person name="Kallberg Y."/>
            <person name="Tangrot J."/>
            <person name="Rosling A."/>
        </authorList>
    </citation>
    <scope>NUCLEOTIDE SEQUENCE</scope>
    <source>
        <strain evidence="1">MT106</strain>
    </source>
</reference>
<comment type="caution">
    <text evidence="1">The sequence shown here is derived from an EMBL/GenBank/DDBJ whole genome shotgun (WGS) entry which is preliminary data.</text>
</comment>
<keyword evidence="2" id="KW-1185">Reference proteome</keyword>
<organism evidence="1 2">
    <name type="scientific">Ambispora gerdemannii</name>
    <dbReference type="NCBI Taxonomy" id="144530"/>
    <lineage>
        <taxon>Eukaryota</taxon>
        <taxon>Fungi</taxon>
        <taxon>Fungi incertae sedis</taxon>
        <taxon>Mucoromycota</taxon>
        <taxon>Glomeromycotina</taxon>
        <taxon>Glomeromycetes</taxon>
        <taxon>Archaeosporales</taxon>
        <taxon>Ambisporaceae</taxon>
        <taxon>Ambispora</taxon>
    </lineage>
</organism>
<protein>
    <submittedName>
        <fullName evidence="1">13509_t:CDS:1</fullName>
    </submittedName>
</protein>
<accession>A0A9N9DTE8</accession>
<dbReference type="EMBL" id="CAJVPL010004832">
    <property type="protein sequence ID" value="CAG8651786.1"/>
    <property type="molecule type" value="Genomic_DNA"/>
</dbReference>
<gene>
    <name evidence="1" type="ORF">AGERDE_LOCUS11434</name>
</gene>
<name>A0A9N9DTE8_9GLOM</name>
<dbReference type="Proteomes" id="UP000789831">
    <property type="component" value="Unassembled WGS sequence"/>
</dbReference>
<dbReference type="OrthoDB" id="2437814at2759"/>
<evidence type="ECO:0000313" key="2">
    <source>
        <dbReference type="Proteomes" id="UP000789831"/>
    </source>
</evidence>
<dbReference type="AlphaFoldDB" id="A0A9N9DTE8"/>
<proteinExistence type="predicted"/>
<evidence type="ECO:0000313" key="1">
    <source>
        <dbReference type="EMBL" id="CAG8651786.1"/>
    </source>
</evidence>
<feature type="non-terminal residue" evidence="1">
    <location>
        <position position="349"/>
    </location>
</feature>
<sequence>MDDEWLEYTNEECFEYHDPDIDYEILDDNESYLENVSEIPTPKTITDESVTTDNECINDITFDKRALNHAKNFAASTLEDLALEQDERDINWLTLDVDLQSEVGSMWTLPMDDSHAIDYEIGGEADINRSNNQCVIIDYVEGHFQRCLNPVYRPIKQLMGIWELDFQALNIALKAGTEKTLTNLGKDHEFVRSFTSQTRSKFVCSHCFNNEGGHFFQRKGKGLPQFSCTEKHVNDNQLSLHLLGRWIQEMSTDQDQQLQAILLEEVWSAIVKFLDKKTSISKDSTNNTNANQVIQINPPTYFGIRAALRMKKVNLRRLEEKNRYIDLITNQSQELGEALGTVVWRSRSE</sequence>